<keyword evidence="2" id="KW-0732">Signal</keyword>
<proteinExistence type="predicted"/>
<dbReference type="EMBL" id="PGCJ01000011">
    <property type="protein sequence ID" value="PLW57441.1"/>
    <property type="molecule type" value="Genomic_DNA"/>
</dbReference>
<dbReference type="Proteomes" id="UP000235392">
    <property type="component" value="Unassembled WGS sequence"/>
</dbReference>
<dbReference type="EMBL" id="PGCJ01001087">
    <property type="protein sequence ID" value="PLW09811.1"/>
    <property type="molecule type" value="Genomic_DNA"/>
</dbReference>
<feature type="chain" id="PRO_5015083805" description="Secreted protein" evidence="2">
    <location>
        <begin position="32"/>
        <end position="111"/>
    </location>
</feature>
<evidence type="ECO:0000313" key="7">
    <source>
        <dbReference type="Proteomes" id="UP000235388"/>
    </source>
</evidence>
<evidence type="ECO:0008006" key="9">
    <source>
        <dbReference type="Google" id="ProtNLM"/>
    </source>
</evidence>
<evidence type="ECO:0000256" key="2">
    <source>
        <dbReference type="SAM" id="SignalP"/>
    </source>
</evidence>
<evidence type="ECO:0000313" key="3">
    <source>
        <dbReference type="EMBL" id="PLW09811.1"/>
    </source>
</evidence>
<feature type="signal peptide" evidence="2">
    <location>
        <begin position="1"/>
        <end position="31"/>
    </location>
</feature>
<protein>
    <recommendedName>
        <fullName evidence="9">Secreted protein</fullName>
    </recommendedName>
</protein>
<evidence type="ECO:0000313" key="8">
    <source>
        <dbReference type="Proteomes" id="UP000235392"/>
    </source>
</evidence>
<name>A0A2N5U2B1_9BASI</name>
<gene>
    <name evidence="6" type="ORF">PCANC_01783</name>
    <name evidence="3" type="ORF">PCANC_24464</name>
    <name evidence="5" type="ORF">PCASD_15437</name>
    <name evidence="4" type="ORF">PCASD_18198</name>
</gene>
<organism evidence="5 8">
    <name type="scientific">Puccinia coronata f. sp. avenae</name>
    <dbReference type="NCBI Taxonomy" id="200324"/>
    <lineage>
        <taxon>Eukaryota</taxon>
        <taxon>Fungi</taxon>
        <taxon>Dikarya</taxon>
        <taxon>Basidiomycota</taxon>
        <taxon>Pucciniomycotina</taxon>
        <taxon>Pucciniomycetes</taxon>
        <taxon>Pucciniales</taxon>
        <taxon>Pucciniaceae</taxon>
        <taxon>Puccinia</taxon>
    </lineage>
</organism>
<evidence type="ECO:0000313" key="5">
    <source>
        <dbReference type="EMBL" id="PLW31838.1"/>
    </source>
</evidence>
<dbReference type="EMBL" id="PGCI01000259">
    <property type="protein sequence ID" value="PLW31838.1"/>
    <property type="molecule type" value="Genomic_DNA"/>
</dbReference>
<keyword evidence="7" id="KW-1185">Reference proteome</keyword>
<feature type="compositionally biased region" description="Polar residues" evidence="1">
    <location>
        <begin position="88"/>
        <end position="103"/>
    </location>
</feature>
<feature type="region of interest" description="Disordered" evidence="1">
    <location>
        <begin position="88"/>
        <end position="111"/>
    </location>
</feature>
<reference evidence="7 8" key="1">
    <citation type="submission" date="2017-11" db="EMBL/GenBank/DDBJ databases">
        <title>De novo assembly and phasing of dikaryotic genomes from two isolates of Puccinia coronata f. sp. avenae, the causal agent of oat crown rust.</title>
        <authorList>
            <person name="Miller M.E."/>
            <person name="Zhang Y."/>
            <person name="Omidvar V."/>
            <person name="Sperschneider J."/>
            <person name="Schwessinger B."/>
            <person name="Raley C."/>
            <person name="Palmer J.M."/>
            <person name="Garnica D."/>
            <person name="Upadhyaya N."/>
            <person name="Rathjen J."/>
            <person name="Taylor J.M."/>
            <person name="Park R.F."/>
            <person name="Dodds P.N."/>
            <person name="Hirsch C.D."/>
            <person name="Kianian S.F."/>
            <person name="Figueroa M."/>
        </authorList>
    </citation>
    <scope>NUCLEOTIDE SEQUENCE [LARGE SCALE GENOMIC DNA]</scope>
    <source>
        <strain evidence="3">12NC29</strain>
        <strain evidence="5">12SD80</strain>
    </source>
</reference>
<sequence length="111" mass="11490">MKSSSLIYFKPSSLLLVVFALSEVALQQVSALSCDPNSGFRFKICTTGFPGSNHGVAVDPSQGTGAPGDGKFLCRNSPNTFGMCCTTGAQDRTNPPNTNNPSACVTAPGKT</sequence>
<dbReference type="Proteomes" id="UP000235388">
    <property type="component" value="Unassembled WGS sequence"/>
</dbReference>
<evidence type="ECO:0000256" key="1">
    <source>
        <dbReference type="SAM" id="MobiDB-lite"/>
    </source>
</evidence>
<evidence type="ECO:0000313" key="6">
    <source>
        <dbReference type="EMBL" id="PLW57441.1"/>
    </source>
</evidence>
<evidence type="ECO:0000313" key="4">
    <source>
        <dbReference type="EMBL" id="PLW19635.1"/>
    </source>
</evidence>
<comment type="caution">
    <text evidence="5">The sequence shown here is derived from an EMBL/GenBank/DDBJ whole genome shotgun (WGS) entry which is preliminary data.</text>
</comment>
<dbReference type="PROSITE" id="PS51257">
    <property type="entry name" value="PROKAR_LIPOPROTEIN"/>
    <property type="match status" value="1"/>
</dbReference>
<dbReference type="AlphaFoldDB" id="A0A2N5U2B1"/>
<dbReference type="EMBL" id="PGCI01000711">
    <property type="protein sequence ID" value="PLW19635.1"/>
    <property type="molecule type" value="Genomic_DNA"/>
</dbReference>
<accession>A0A2N5U2B1</accession>